<organism evidence="10">
    <name type="scientific">Actinomyces succiniciruminis</name>
    <dbReference type="NCBI Taxonomy" id="1522002"/>
    <lineage>
        <taxon>Bacteria</taxon>
        <taxon>Bacillati</taxon>
        <taxon>Actinomycetota</taxon>
        <taxon>Actinomycetes</taxon>
        <taxon>Actinomycetales</taxon>
        <taxon>Actinomycetaceae</taxon>
        <taxon>Actinomyces</taxon>
    </lineage>
</organism>
<dbReference type="SUPFAM" id="SSF49785">
    <property type="entry name" value="Galactose-binding domain-like"/>
    <property type="match status" value="1"/>
</dbReference>
<gene>
    <name evidence="10" type="ORF">AAM4_1829</name>
</gene>
<dbReference type="InterPro" id="IPR017853">
    <property type="entry name" value="GH"/>
</dbReference>
<dbReference type="EC" id="3.2.1.23" evidence="3 7"/>
<evidence type="ECO:0000256" key="7">
    <source>
        <dbReference type="RuleBase" id="RU361154"/>
    </source>
</evidence>
<accession>A0A1L7RCL1</accession>
<dbReference type="InterPro" id="IPR050347">
    <property type="entry name" value="Bact_Beta-galactosidase"/>
</dbReference>
<evidence type="ECO:0000256" key="5">
    <source>
        <dbReference type="ARBA" id="ARBA00023295"/>
    </source>
</evidence>
<sequence length="1035" mass="114495">MAHANDWENPGLPHRHRLPARAYFFGYDSPEAAATRDRARSRGFTDLSGLWFFRLFDSPRRVRAEHLAVPHPEWGRVRVPHLWQVDGHGPLQYTDEGFPFPVRQPEVPSRNPTGVYQRELLRPVLAPGEQAVLRLDGVDSYAEIYLNGAFVGMTKGSRLSAEFDVTELLTRRANLLTVKVLQFSDGTYVEDQDMWWASGIFRDVYLTVRPAARLEDFHVTTHLTDDGGADVTVAVRTRAARDVRLSLTGPDGTPLHGTATDAAPCVLHVPEAHTWSPESPVLYDLVISVHDADGAVAETVPHRLGLAEVSIVDGRLLLNGTYFKMRGVNRHDHDDRRGRAVGMARVRRDLELMKLHNINAVRTSHYPNDPRFYEMCDELGLLVLAETDLETHGFENTGDIARITDDPAWEPTFVDRIERLVIQERNHACVVAWSLGNESGFGCNIRAMYARCKQLDARPVHYEEDRDAECVDLVSTMYSRVSQMNDFGEHPHPKPRILCEYGHAMGNGPGGLAEYQRVIDRWDSIQGQFIWEWCDQGLVAQTADGREYHSYGGDHGDYPHNSNFCIDGLVFPWQEPSPGLAEYKQVICPIGVVWEEGELRVRNGRFFTDASDVVLDLERVVDGVAEPLGRLAPGPLAPQQEMRQVLPVDVEAGRLTHLRVRVRSTARPPWAPEGYELGVYQFVVADDAGPDAAAHLRTPTSRMEVRANDDELVIFGVEQELRFDIVTGALTSWVRGDRRVLAAPPAVGFWTPLIDNHQQEFDALWSDRHLQLMQTSTRSVVLRREGDAVVVEVAQIIGPPAQALGFEVDLSYTVTGSTVSVGAVGRAWGDYHDIIPRIGLTLEAPGYARTVEWLGLGPGENYPDSRTAAVVGRWSAAVEEMQTPYVVPQDCANRGGVRWLTLTDTNGAGLALARTPLPGACEPPEDFDFSVWPWTCQDIDAARHRTDLVPRENVTVNVNHRVLGLGSNSWGSEVLEAYRTRLEDFSFAFDLIPLDGGDADGAAPTGGAGESASGLPGTGTATESSTTPATPGTGA</sequence>
<evidence type="ECO:0000313" key="10">
    <source>
        <dbReference type="EMBL" id="CED91661.1"/>
    </source>
</evidence>
<comment type="similarity">
    <text evidence="2 7">Belongs to the glycosyl hydrolase 2 family.</text>
</comment>
<dbReference type="InterPro" id="IPR011013">
    <property type="entry name" value="Gal_mutarotase_sf_dom"/>
</dbReference>
<dbReference type="RefSeq" id="WP_210580584.1">
    <property type="nucleotide sequence ID" value="NZ_LK995517.1"/>
</dbReference>
<dbReference type="Pfam" id="PF16353">
    <property type="entry name" value="LacZ_4"/>
    <property type="match status" value="1"/>
</dbReference>
<dbReference type="Gene3D" id="2.60.40.10">
    <property type="entry name" value="Immunoglobulins"/>
    <property type="match status" value="2"/>
</dbReference>
<proteinExistence type="inferred from homology"/>
<feature type="region of interest" description="Disordered" evidence="8">
    <location>
        <begin position="1000"/>
        <end position="1035"/>
    </location>
</feature>
<comment type="catalytic activity">
    <reaction evidence="1 7">
        <text>Hydrolysis of terminal non-reducing beta-D-galactose residues in beta-D-galactosides.</text>
        <dbReference type="EC" id="3.2.1.23"/>
    </reaction>
</comment>
<evidence type="ECO:0000256" key="8">
    <source>
        <dbReference type="SAM" id="MobiDB-lite"/>
    </source>
</evidence>
<dbReference type="Gene3D" id="2.70.98.10">
    <property type="match status" value="1"/>
</dbReference>
<dbReference type="Pfam" id="PF02836">
    <property type="entry name" value="Glyco_hydro_2_C"/>
    <property type="match status" value="1"/>
</dbReference>
<dbReference type="InterPro" id="IPR023230">
    <property type="entry name" value="Glyco_hydro_2_CS"/>
</dbReference>
<dbReference type="InterPro" id="IPR014718">
    <property type="entry name" value="GH-type_carb-bd"/>
</dbReference>
<dbReference type="Gene3D" id="3.20.20.80">
    <property type="entry name" value="Glycosidases"/>
    <property type="match status" value="1"/>
</dbReference>
<dbReference type="PANTHER" id="PTHR46323:SF2">
    <property type="entry name" value="BETA-GALACTOSIDASE"/>
    <property type="match status" value="1"/>
</dbReference>
<dbReference type="Pfam" id="PF02837">
    <property type="entry name" value="Glyco_hydro_2_N"/>
    <property type="match status" value="1"/>
</dbReference>
<evidence type="ECO:0000256" key="6">
    <source>
        <dbReference type="ARBA" id="ARBA00032230"/>
    </source>
</evidence>
<dbReference type="InterPro" id="IPR004199">
    <property type="entry name" value="B-gal_small/dom_5"/>
</dbReference>
<evidence type="ECO:0000259" key="9">
    <source>
        <dbReference type="SMART" id="SM01038"/>
    </source>
</evidence>
<dbReference type="PROSITE" id="PS00719">
    <property type="entry name" value="GLYCOSYL_HYDROL_F2_1"/>
    <property type="match status" value="1"/>
</dbReference>
<dbReference type="GO" id="GO:0030246">
    <property type="term" value="F:carbohydrate binding"/>
    <property type="evidence" value="ECO:0007669"/>
    <property type="project" value="InterPro"/>
</dbReference>
<dbReference type="InterPro" id="IPR006103">
    <property type="entry name" value="Glyco_hydro_2_cat"/>
</dbReference>
<dbReference type="InterPro" id="IPR006101">
    <property type="entry name" value="Glyco_hydro_2"/>
</dbReference>
<name>A0A1L7RCL1_9ACTO</name>
<dbReference type="SUPFAM" id="SSF74650">
    <property type="entry name" value="Galactose mutarotase-like"/>
    <property type="match status" value="1"/>
</dbReference>
<evidence type="ECO:0000256" key="4">
    <source>
        <dbReference type="ARBA" id="ARBA00022801"/>
    </source>
</evidence>
<feature type="domain" description="Beta galactosidase small chain/" evidence="9">
    <location>
        <begin position="713"/>
        <end position="992"/>
    </location>
</feature>
<dbReference type="InterPro" id="IPR032312">
    <property type="entry name" value="LacZ_4"/>
</dbReference>
<reference evidence="10" key="1">
    <citation type="submission" date="2014-07" db="EMBL/GenBank/DDBJ databases">
        <authorList>
            <person name="Zhang J.E."/>
            <person name="Yang H."/>
            <person name="Guo J."/>
            <person name="Deng Z."/>
            <person name="Luo H."/>
            <person name="Luo M."/>
            <person name="Zhao B."/>
        </authorList>
    </citation>
    <scope>NUCLEOTIDE SEQUENCE</scope>
    <source>
        <strain evidence="10">AM4</strain>
    </source>
</reference>
<keyword evidence="5 7" id="KW-0326">Glycosidase</keyword>
<dbReference type="SMART" id="SM01038">
    <property type="entry name" value="Bgal_small_N"/>
    <property type="match status" value="1"/>
</dbReference>
<dbReference type="Pfam" id="PF02929">
    <property type="entry name" value="Bgal_small_N"/>
    <property type="match status" value="1"/>
</dbReference>
<dbReference type="Pfam" id="PF00703">
    <property type="entry name" value="Glyco_hydro_2"/>
    <property type="match status" value="1"/>
</dbReference>
<dbReference type="SUPFAM" id="SSF51445">
    <property type="entry name" value="(Trans)glycosidases"/>
    <property type="match status" value="1"/>
</dbReference>
<dbReference type="AlphaFoldDB" id="A0A1L7RCL1"/>
<protein>
    <recommendedName>
        <fullName evidence="3 7">Beta-galactosidase</fullName>
        <ecNumber evidence="3 7">3.2.1.23</ecNumber>
    </recommendedName>
    <alternativeName>
        <fullName evidence="6 7">Lactase</fullName>
    </alternativeName>
</protein>
<dbReference type="InterPro" id="IPR013783">
    <property type="entry name" value="Ig-like_fold"/>
</dbReference>
<evidence type="ECO:0000256" key="1">
    <source>
        <dbReference type="ARBA" id="ARBA00001412"/>
    </source>
</evidence>
<dbReference type="SUPFAM" id="SSF49303">
    <property type="entry name" value="beta-Galactosidase/glucuronidase domain"/>
    <property type="match status" value="2"/>
</dbReference>
<dbReference type="GO" id="GO:0009341">
    <property type="term" value="C:beta-galactosidase complex"/>
    <property type="evidence" value="ECO:0007669"/>
    <property type="project" value="InterPro"/>
</dbReference>
<keyword evidence="4 7" id="KW-0378">Hydrolase</keyword>
<dbReference type="PANTHER" id="PTHR46323">
    <property type="entry name" value="BETA-GALACTOSIDASE"/>
    <property type="match status" value="1"/>
</dbReference>
<feature type="compositionally biased region" description="Low complexity" evidence="8">
    <location>
        <begin position="1018"/>
        <end position="1035"/>
    </location>
</feature>
<dbReference type="GO" id="GO:0005990">
    <property type="term" value="P:lactose catabolic process"/>
    <property type="evidence" value="ECO:0007669"/>
    <property type="project" value="TreeGrafter"/>
</dbReference>
<evidence type="ECO:0000256" key="2">
    <source>
        <dbReference type="ARBA" id="ARBA00007401"/>
    </source>
</evidence>
<dbReference type="InterPro" id="IPR006104">
    <property type="entry name" value="Glyco_hydro_2_N"/>
</dbReference>
<evidence type="ECO:0000256" key="3">
    <source>
        <dbReference type="ARBA" id="ARBA00012756"/>
    </source>
</evidence>
<dbReference type="PRINTS" id="PR00132">
    <property type="entry name" value="GLHYDRLASE2"/>
</dbReference>
<dbReference type="InterPro" id="IPR008979">
    <property type="entry name" value="Galactose-bd-like_sf"/>
</dbReference>
<dbReference type="EMBL" id="LK995517">
    <property type="protein sequence ID" value="CED91661.1"/>
    <property type="molecule type" value="Genomic_DNA"/>
</dbReference>
<dbReference type="InterPro" id="IPR006102">
    <property type="entry name" value="Ig-like_GH2"/>
</dbReference>
<dbReference type="InterPro" id="IPR036156">
    <property type="entry name" value="Beta-gal/glucu_dom_sf"/>
</dbReference>
<dbReference type="Gene3D" id="2.60.120.260">
    <property type="entry name" value="Galactose-binding domain-like"/>
    <property type="match status" value="1"/>
</dbReference>
<dbReference type="GO" id="GO:0004565">
    <property type="term" value="F:beta-galactosidase activity"/>
    <property type="evidence" value="ECO:0007669"/>
    <property type="project" value="UniProtKB-EC"/>
</dbReference>